<dbReference type="Gene3D" id="3.40.630.30">
    <property type="match status" value="1"/>
</dbReference>
<dbReference type="PANTHER" id="PTHR43420">
    <property type="entry name" value="ACETYLTRANSFERASE"/>
    <property type="match status" value="1"/>
</dbReference>
<dbReference type="InterPro" id="IPR016181">
    <property type="entry name" value="Acyl_CoA_acyltransferase"/>
</dbReference>
<keyword evidence="2" id="KW-0012">Acyltransferase</keyword>
<reference evidence="3 4" key="1">
    <citation type="journal article" date="2019" name="Mol. Biol. Evol.">
        <title>Blast fungal genomes show frequent chromosomal changes, gene gains and losses, and effector gene turnover.</title>
        <authorList>
            <person name="Gomez Luciano L.B."/>
            <person name="Jason Tsai I."/>
            <person name="Chuma I."/>
            <person name="Tosa Y."/>
            <person name="Chen Y.H."/>
            <person name="Li J.Y."/>
            <person name="Li M.Y."/>
            <person name="Jade Lu M.Y."/>
            <person name="Nakayashiki H."/>
            <person name="Li W.H."/>
        </authorList>
    </citation>
    <scope>NUCLEOTIDE SEQUENCE [LARGE SCALE GENOMIC DNA]</scope>
    <source>
        <strain evidence="3">MZ5-1-6</strain>
    </source>
</reference>
<organism evidence="3 4">
    <name type="scientific">Pyricularia oryzae</name>
    <name type="common">Rice blast fungus</name>
    <name type="synonym">Magnaporthe oryzae</name>
    <dbReference type="NCBI Taxonomy" id="318829"/>
    <lineage>
        <taxon>Eukaryota</taxon>
        <taxon>Fungi</taxon>
        <taxon>Dikarya</taxon>
        <taxon>Ascomycota</taxon>
        <taxon>Pezizomycotina</taxon>
        <taxon>Sordariomycetes</taxon>
        <taxon>Sordariomycetidae</taxon>
        <taxon>Magnaporthales</taxon>
        <taxon>Pyriculariaceae</taxon>
        <taxon>Pyricularia</taxon>
    </lineage>
</organism>
<dbReference type="PANTHER" id="PTHR43420:SF47">
    <property type="entry name" value="N-ACETYLTRANSFERASE DOMAIN-CONTAINING PROTEIN"/>
    <property type="match status" value="1"/>
</dbReference>
<accession>A0A4P7NQB1</accession>
<gene>
    <name evidence="3" type="ORF">PoMZ_05637</name>
</gene>
<proteinExistence type="predicted"/>
<evidence type="ECO:0000313" key="4">
    <source>
        <dbReference type="Proteomes" id="UP000294847"/>
    </source>
</evidence>
<dbReference type="Pfam" id="PF13508">
    <property type="entry name" value="Acetyltransf_7"/>
    <property type="match status" value="1"/>
</dbReference>
<dbReference type="PROSITE" id="PS51186">
    <property type="entry name" value="GNAT"/>
    <property type="match status" value="1"/>
</dbReference>
<keyword evidence="1" id="KW-0808">Transferase</keyword>
<dbReference type="EMBL" id="CP034209">
    <property type="protein sequence ID" value="QBZ63946.1"/>
    <property type="molecule type" value="Genomic_DNA"/>
</dbReference>
<dbReference type="InterPro" id="IPR000182">
    <property type="entry name" value="GNAT_dom"/>
</dbReference>
<dbReference type="Proteomes" id="UP000294847">
    <property type="component" value="Chromosome 6"/>
</dbReference>
<evidence type="ECO:0000256" key="2">
    <source>
        <dbReference type="ARBA" id="ARBA00023315"/>
    </source>
</evidence>
<name>A0A4P7NQB1_PYROR</name>
<dbReference type="GO" id="GO:0016747">
    <property type="term" value="F:acyltransferase activity, transferring groups other than amino-acyl groups"/>
    <property type="evidence" value="ECO:0007669"/>
    <property type="project" value="InterPro"/>
</dbReference>
<protein>
    <submittedName>
        <fullName evidence="3">Uncharacterized protein</fullName>
    </submittedName>
</protein>
<dbReference type="InterPro" id="IPR050680">
    <property type="entry name" value="YpeA/RimI_acetyltransf"/>
</dbReference>
<sequence length="194" mass="21119">MKWSVEIIPRNAEGEELYLRSLKPFRLASLQLEPKAFSSTFAREAAFGDAEWLARLHNPAATTFIARHHNIDPGEAAQSKVLSSLTLVRVVQGEDEVDDTALWKVNGVFTLPNARRRGIAATLLKEAMCWARKSAKAEGRLCAVAVGVYQTNTAAAALYRTVGFSDVGMADGEDMVQLEWKGGLGRAQDNASGL</sequence>
<dbReference type="CDD" id="cd04301">
    <property type="entry name" value="NAT_SF"/>
    <property type="match status" value="1"/>
</dbReference>
<dbReference type="SUPFAM" id="SSF55729">
    <property type="entry name" value="Acyl-CoA N-acyltransferases (Nat)"/>
    <property type="match status" value="1"/>
</dbReference>
<evidence type="ECO:0000256" key="1">
    <source>
        <dbReference type="ARBA" id="ARBA00022679"/>
    </source>
</evidence>
<evidence type="ECO:0000313" key="3">
    <source>
        <dbReference type="EMBL" id="QBZ63946.1"/>
    </source>
</evidence>
<dbReference type="AlphaFoldDB" id="A0A4P7NQB1"/>